<keyword evidence="1" id="KW-1133">Transmembrane helix</keyword>
<protein>
    <recommendedName>
        <fullName evidence="4">Glycosyltransferase RgtA/B/C/D-like domain-containing protein</fullName>
    </recommendedName>
</protein>
<evidence type="ECO:0000313" key="3">
    <source>
        <dbReference type="Proteomes" id="UP000322791"/>
    </source>
</evidence>
<feature type="transmembrane region" description="Helical" evidence="1">
    <location>
        <begin position="109"/>
        <end position="128"/>
    </location>
</feature>
<dbReference type="EMBL" id="VTHL01000012">
    <property type="protein sequence ID" value="TYZ08654.1"/>
    <property type="molecule type" value="Genomic_DNA"/>
</dbReference>
<sequence length="510" mass="56086">MPAAKNDKFWPKTWPWLLPALALLAAVRLHGLSVAAFPDYDSVRNWLIVQEIAGGNWQHLFHHASPGFFLLYAPVAALHPDFHVFLYLNALLAVAAVGWLAAFVGRVDALPSVVVALLALVVGTSLLLTFSGRDFTISSAGLLAFVGLLQAYYQRLGQPSRQTLLRAALWLAIGLLFQYRFLLVLPILAVFEGLQRDGLLWQRGNLLRVGVVLSAPYVLLGLVGWLMAGLPVYRWEAAYAGILFPSVANAAHRSGNFRLDLGYYPRFLWEFGSPLVWLGVLATPVFAWGSWVRTRPWTPAGYLSIWAGLFLAGMSLLLKAPRGLLFAEGLFTVLGVLALQQGLQRVSLRQSGSILVGLLLAAAGWNLYRLPQEIYRYAPTSYPQVVAWLRQHKVQRVASTVGMGVAPFARPAGIEVYNVHTLAQLQEARRAGITYVLLDGYRLVTGVDEFTGLENNRKLATFPEPMLTSSLLFLEHSEFTGATYAETLARQQQAASAPAQLTIMQLAPAN</sequence>
<accession>A0A5D6V258</accession>
<evidence type="ECO:0000313" key="2">
    <source>
        <dbReference type="EMBL" id="TYZ08654.1"/>
    </source>
</evidence>
<feature type="transmembrane region" description="Helical" evidence="1">
    <location>
        <begin position="300"/>
        <end position="318"/>
    </location>
</feature>
<evidence type="ECO:0000256" key="1">
    <source>
        <dbReference type="SAM" id="Phobius"/>
    </source>
</evidence>
<name>A0A5D6V258_9BACT</name>
<evidence type="ECO:0008006" key="4">
    <source>
        <dbReference type="Google" id="ProtNLM"/>
    </source>
</evidence>
<gene>
    <name evidence="2" type="ORF">FY528_12310</name>
</gene>
<reference evidence="2 3" key="1">
    <citation type="submission" date="2019-08" db="EMBL/GenBank/DDBJ databases">
        <authorList>
            <person name="Seo M.-J."/>
        </authorList>
    </citation>
    <scope>NUCLEOTIDE SEQUENCE [LARGE SCALE GENOMIC DNA]</scope>
    <source>
        <strain evidence="2 3">KIGAM108</strain>
    </source>
</reference>
<feature type="transmembrane region" description="Helical" evidence="1">
    <location>
        <begin position="168"/>
        <end position="194"/>
    </location>
</feature>
<comment type="caution">
    <text evidence="2">The sequence shown here is derived from an EMBL/GenBank/DDBJ whole genome shotgun (WGS) entry which is preliminary data.</text>
</comment>
<organism evidence="2 3">
    <name type="scientific">Hymenobacter lutimineralis</name>
    <dbReference type="NCBI Taxonomy" id="2606448"/>
    <lineage>
        <taxon>Bacteria</taxon>
        <taxon>Pseudomonadati</taxon>
        <taxon>Bacteroidota</taxon>
        <taxon>Cytophagia</taxon>
        <taxon>Cytophagales</taxon>
        <taxon>Hymenobacteraceae</taxon>
        <taxon>Hymenobacter</taxon>
    </lineage>
</organism>
<feature type="transmembrane region" description="Helical" evidence="1">
    <location>
        <begin position="135"/>
        <end position="153"/>
    </location>
</feature>
<keyword evidence="1" id="KW-0812">Transmembrane</keyword>
<feature type="transmembrane region" description="Helical" evidence="1">
    <location>
        <begin position="325"/>
        <end position="343"/>
    </location>
</feature>
<feature type="transmembrane region" description="Helical" evidence="1">
    <location>
        <begin position="84"/>
        <end position="103"/>
    </location>
</feature>
<proteinExistence type="predicted"/>
<feature type="transmembrane region" description="Helical" evidence="1">
    <location>
        <begin position="349"/>
        <end position="368"/>
    </location>
</feature>
<keyword evidence="1" id="KW-0472">Membrane</keyword>
<dbReference type="Proteomes" id="UP000322791">
    <property type="component" value="Unassembled WGS sequence"/>
</dbReference>
<dbReference type="AlphaFoldDB" id="A0A5D6V258"/>
<keyword evidence="3" id="KW-1185">Reference proteome</keyword>
<dbReference type="RefSeq" id="WP_149071323.1">
    <property type="nucleotide sequence ID" value="NZ_VTHL01000012.1"/>
</dbReference>
<feature type="transmembrane region" description="Helical" evidence="1">
    <location>
        <begin position="267"/>
        <end position="288"/>
    </location>
</feature>
<feature type="transmembrane region" description="Helical" evidence="1">
    <location>
        <begin position="206"/>
        <end position="225"/>
    </location>
</feature>